<gene>
    <name evidence="2" type="ORF">HYALB_00008337</name>
</gene>
<comment type="caution">
    <text evidence="2">The sequence shown here is derived from an EMBL/GenBank/DDBJ whole genome shotgun (WGS) entry which is preliminary data.</text>
</comment>
<dbReference type="AlphaFoldDB" id="A0A9N9Q325"/>
<dbReference type="Proteomes" id="UP000701801">
    <property type="component" value="Unassembled WGS sequence"/>
</dbReference>
<dbReference type="EMBL" id="CAJVRM010000058">
    <property type="protein sequence ID" value="CAG8972977.1"/>
    <property type="molecule type" value="Genomic_DNA"/>
</dbReference>
<feature type="region of interest" description="Disordered" evidence="1">
    <location>
        <begin position="40"/>
        <end position="62"/>
    </location>
</feature>
<reference evidence="2" key="1">
    <citation type="submission" date="2021-07" db="EMBL/GenBank/DDBJ databases">
        <authorList>
            <person name="Durling M."/>
        </authorList>
    </citation>
    <scope>NUCLEOTIDE SEQUENCE</scope>
</reference>
<evidence type="ECO:0000256" key="1">
    <source>
        <dbReference type="SAM" id="MobiDB-lite"/>
    </source>
</evidence>
<accession>A0A9N9Q325</accession>
<name>A0A9N9Q325_9HELO</name>
<feature type="non-terminal residue" evidence="2">
    <location>
        <position position="1"/>
    </location>
</feature>
<proteinExistence type="predicted"/>
<sequence>LTTPATNLAYSRVANKSIEKPGTATTTDPIELNPYDLEDASSLYRPGTHPGPDRSPDRFSDRDPEEEEFWNISHIFIDVKFHRVRGHRCDDYEKLLKKWGPQVFCSPSGYYICSGGKIHLYRARMAAKDLYKFWKQGREGVFDTNSVSVTPLAIFHEGEEDDDDPAEPEKLIVM</sequence>
<evidence type="ECO:0000313" key="3">
    <source>
        <dbReference type="Proteomes" id="UP000701801"/>
    </source>
</evidence>
<keyword evidence="3" id="KW-1185">Reference proteome</keyword>
<feature type="compositionally biased region" description="Basic and acidic residues" evidence="1">
    <location>
        <begin position="51"/>
        <end position="62"/>
    </location>
</feature>
<protein>
    <submittedName>
        <fullName evidence="2">Uncharacterized protein</fullName>
    </submittedName>
</protein>
<organism evidence="2 3">
    <name type="scientific">Hymenoscyphus albidus</name>
    <dbReference type="NCBI Taxonomy" id="595503"/>
    <lineage>
        <taxon>Eukaryota</taxon>
        <taxon>Fungi</taxon>
        <taxon>Dikarya</taxon>
        <taxon>Ascomycota</taxon>
        <taxon>Pezizomycotina</taxon>
        <taxon>Leotiomycetes</taxon>
        <taxon>Helotiales</taxon>
        <taxon>Helotiaceae</taxon>
        <taxon>Hymenoscyphus</taxon>
    </lineage>
</organism>
<evidence type="ECO:0000313" key="2">
    <source>
        <dbReference type="EMBL" id="CAG8972977.1"/>
    </source>
</evidence>